<dbReference type="GO" id="GO:0016746">
    <property type="term" value="F:acyltransferase activity"/>
    <property type="evidence" value="ECO:0007669"/>
    <property type="project" value="UniProtKB-KW"/>
</dbReference>
<protein>
    <submittedName>
        <fullName evidence="8">Acyltransferase</fullName>
    </submittedName>
</protein>
<evidence type="ECO:0000256" key="1">
    <source>
        <dbReference type="ARBA" id="ARBA00004533"/>
    </source>
</evidence>
<keyword evidence="2" id="KW-1003">Cell membrane</keyword>
<keyword evidence="9" id="KW-1185">Reference proteome</keyword>
<feature type="region of interest" description="Disordered" evidence="7">
    <location>
        <begin position="318"/>
        <end position="355"/>
    </location>
</feature>
<keyword evidence="4" id="KW-0808">Transferase</keyword>
<dbReference type="InterPro" id="IPR004960">
    <property type="entry name" value="LipA_acyltrans"/>
</dbReference>
<reference evidence="9" key="1">
    <citation type="journal article" date="2019" name="Int. J. Syst. Evol. Microbiol.">
        <title>The Global Catalogue of Microorganisms (GCM) 10K type strain sequencing project: providing services to taxonomists for standard genome sequencing and annotation.</title>
        <authorList>
            <consortium name="The Broad Institute Genomics Platform"/>
            <consortium name="The Broad Institute Genome Sequencing Center for Infectious Disease"/>
            <person name="Wu L."/>
            <person name="Ma J."/>
        </authorList>
    </citation>
    <scope>NUCLEOTIDE SEQUENCE [LARGE SCALE GENOMIC DNA]</scope>
    <source>
        <strain evidence="9">CCUG 55491</strain>
    </source>
</reference>
<evidence type="ECO:0000256" key="3">
    <source>
        <dbReference type="ARBA" id="ARBA00022519"/>
    </source>
</evidence>
<dbReference type="Pfam" id="PF03279">
    <property type="entry name" value="Lip_A_acyltrans"/>
    <property type="match status" value="1"/>
</dbReference>
<dbReference type="PANTHER" id="PTHR30606">
    <property type="entry name" value="LIPID A BIOSYNTHESIS LAUROYL ACYLTRANSFERASE"/>
    <property type="match status" value="1"/>
</dbReference>
<keyword evidence="5" id="KW-0472">Membrane</keyword>
<keyword evidence="3" id="KW-0997">Cell inner membrane</keyword>
<proteinExistence type="predicted"/>
<dbReference type="PIRSF" id="PIRSF028561">
    <property type="entry name" value="Ac_Trasf"/>
    <property type="match status" value="1"/>
</dbReference>
<organism evidence="8 9">
    <name type="scientific">Lysobacter koreensis</name>
    <dbReference type="NCBI Taxonomy" id="266122"/>
    <lineage>
        <taxon>Bacteria</taxon>
        <taxon>Pseudomonadati</taxon>
        <taxon>Pseudomonadota</taxon>
        <taxon>Gammaproteobacteria</taxon>
        <taxon>Lysobacterales</taxon>
        <taxon>Lysobacteraceae</taxon>
        <taxon>Lysobacter</taxon>
    </lineage>
</organism>
<evidence type="ECO:0000256" key="5">
    <source>
        <dbReference type="ARBA" id="ARBA00023136"/>
    </source>
</evidence>
<name>A0ABW2YKV0_9GAMM</name>
<keyword evidence="6 8" id="KW-0012">Acyltransferase</keyword>
<evidence type="ECO:0000256" key="2">
    <source>
        <dbReference type="ARBA" id="ARBA00022475"/>
    </source>
</evidence>
<gene>
    <name evidence="8" type="ORF">ACFQZQ_05450</name>
</gene>
<accession>A0ABW2YKV0</accession>
<evidence type="ECO:0000256" key="6">
    <source>
        <dbReference type="ARBA" id="ARBA00023315"/>
    </source>
</evidence>
<feature type="compositionally biased region" description="Basic and acidic residues" evidence="7">
    <location>
        <begin position="318"/>
        <end position="332"/>
    </location>
</feature>
<comment type="caution">
    <text evidence="8">The sequence shown here is derived from an EMBL/GenBank/DDBJ whole genome shotgun (WGS) entry which is preliminary data.</text>
</comment>
<dbReference type="EMBL" id="JBHTIH010000003">
    <property type="protein sequence ID" value="MFD0738721.1"/>
    <property type="molecule type" value="Genomic_DNA"/>
</dbReference>
<comment type="subcellular location">
    <subcellularLocation>
        <location evidence="1">Cell inner membrane</location>
    </subcellularLocation>
</comment>
<dbReference type="InterPro" id="IPR014548">
    <property type="entry name" value="Ac_Trasf"/>
</dbReference>
<dbReference type="RefSeq" id="WP_386811682.1">
    <property type="nucleotide sequence ID" value="NZ_JBHTIH010000003.1"/>
</dbReference>
<sequence>MSATSNSPAHATPANADWKQRPEGGGWFAIWLIRTIACRGGRALARVLLVPITAYFVLVRGPERRASRDYLARVLGRPPRLLDVARHVHTFAATILDRVFLLSGQLHRFDIRIEGLDAIHTQIDRGQGLLMFGSHLGSFEVMRVLARQRPDIQVRVVLDKAHNPAMTQLLDALNPEIARTVIDAGQDGPSIVLAIKQATDAGALVALLVDRARPGEAWLPAPFLGRTAPFPIAPWLIAATLKVPVALAFGLYRGGNRYQLAFEVFSEGLSMERHNRMQVIAALVQRYAARLQHHARSAPYNWFNFYDFWHADDAAQHGTDRPRAMDRPRDQEPAPEAGVAVRAGPGQRAAVRRSH</sequence>
<evidence type="ECO:0000256" key="7">
    <source>
        <dbReference type="SAM" id="MobiDB-lite"/>
    </source>
</evidence>
<evidence type="ECO:0000313" key="8">
    <source>
        <dbReference type="EMBL" id="MFD0738721.1"/>
    </source>
</evidence>
<evidence type="ECO:0000256" key="4">
    <source>
        <dbReference type="ARBA" id="ARBA00022679"/>
    </source>
</evidence>
<dbReference type="Proteomes" id="UP001597090">
    <property type="component" value="Unassembled WGS sequence"/>
</dbReference>
<evidence type="ECO:0000313" key="9">
    <source>
        <dbReference type="Proteomes" id="UP001597090"/>
    </source>
</evidence>
<dbReference type="PANTHER" id="PTHR30606:SF9">
    <property type="entry name" value="LIPID A BIOSYNTHESIS LAUROYLTRANSFERASE"/>
    <property type="match status" value="1"/>
</dbReference>
<dbReference type="CDD" id="cd07984">
    <property type="entry name" value="LPLAT_LABLAT-like"/>
    <property type="match status" value="1"/>
</dbReference>